<evidence type="ECO:0000313" key="3">
    <source>
        <dbReference type="Proteomes" id="UP000232101"/>
    </source>
</evidence>
<dbReference type="SMART" id="SM00316">
    <property type="entry name" value="S1"/>
    <property type="match status" value="2"/>
</dbReference>
<dbReference type="Proteomes" id="UP000232101">
    <property type="component" value="Unassembled WGS sequence"/>
</dbReference>
<evidence type="ECO:0000259" key="1">
    <source>
        <dbReference type="PROSITE" id="PS50126"/>
    </source>
</evidence>
<organism evidence="2 3">
    <name type="scientific">Lysinibacillus xylanilyticus</name>
    <dbReference type="NCBI Taxonomy" id="582475"/>
    <lineage>
        <taxon>Bacteria</taxon>
        <taxon>Bacillati</taxon>
        <taxon>Bacillota</taxon>
        <taxon>Bacilli</taxon>
        <taxon>Bacillales</taxon>
        <taxon>Bacillaceae</taxon>
        <taxon>Lysinibacillus</taxon>
    </lineage>
</organism>
<proteinExistence type="predicted"/>
<name>A0A2M9QA04_9BACI</name>
<gene>
    <name evidence="2" type="ORF">CWD94_04295</name>
</gene>
<dbReference type="PROSITE" id="PS50126">
    <property type="entry name" value="S1"/>
    <property type="match status" value="2"/>
</dbReference>
<sequence length="286" mass="32626">MSMLEQQLKEQRMYAEANLRDAHRFKRYITVTSIGVEDLELGESKIECLKVYFDGIYGFIPKDKMDDYEFRSLNAFVDSEFEILVEQVIADDNNAYFIGNRTAALELQSNLFWNAAKEGRIRANTVHSAFVSGVDKTNLYLIVNGIRTRMPREEYSYVYHRDLREVVSRGEQIDVKIISINAEEQTVKFSRRVLEADPAVFLSEYKPGGVYAAEINNINPELGVFVTLKPHGISALAQFPSMRIGRHIKEGDRCNLKVGRVDLQTGHIYGHIVLTKVHQLGKASRS</sequence>
<dbReference type="SUPFAM" id="SSF50249">
    <property type="entry name" value="Nucleic acid-binding proteins"/>
    <property type="match status" value="1"/>
</dbReference>
<comment type="caution">
    <text evidence="2">The sequence shown here is derived from an EMBL/GenBank/DDBJ whole genome shotgun (WGS) entry which is preliminary data.</text>
</comment>
<dbReference type="RefSeq" id="WP_100542202.1">
    <property type="nucleotide sequence ID" value="NZ_PHQY01000322.1"/>
</dbReference>
<dbReference type="GO" id="GO:0003676">
    <property type="term" value="F:nucleic acid binding"/>
    <property type="evidence" value="ECO:0007669"/>
    <property type="project" value="InterPro"/>
</dbReference>
<reference evidence="2 3" key="1">
    <citation type="submission" date="2017-11" db="EMBL/GenBank/DDBJ databases">
        <title>Bacterial isolate from king chilli rhizosphere.</title>
        <authorList>
            <person name="Takhelmayum P."/>
            <person name="Sarangthem I."/>
        </authorList>
    </citation>
    <scope>NUCLEOTIDE SEQUENCE [LARGE SCALE GENOMIC DNA]</scope>
    <source>
        <strain evidence="3">t26</strain>
    </source>
</reference>
<dbReference type="Gene3D" id="2.40.50.140">
    <property type="entry name" value="Nucleic acid-binding proteins"/>
    <property type="match status" value="1"/>
</dbReference>
<dbReference type="AlphaFoldDB" id="A0A2M9QA04"/>
<dbReference type="InterPro" id="IPR012340">
    <property type="entry name" value="NA-bd_OB-fold"/>
</dbReference>
<dbReference type="InterPro" id="IPR003029">
    <property type="entry name" value="S1_domain"/>
</dbReference>
<accession>A0A2M9QA04</accession>
<dbReference type="EMBL" id="PHQY01000322">
    <property type="protein sequence ID" value="PJO44913.1"/>
    <property type="molecule type" value="Genomic_DNA"/>
</dbReference>
<evidence type="ECO:0000313" key="2">
    <source>
        <dbReference type="EMBL" id="PJO44913.1"/>
    </source>
</evidence>
<feature type="domain" description="S1 motif" evidence="1">
    <location>
        <begin position="124"/>
        <end position="192"/>
    </location>
</feature>
<protein>
    <recommendedName>
        <fullName evidence="1">S1 motif domain-containing protein</fullName>
    </recommendedName>
</protein>
<feature type="domain" description="S1 motif" evidence="1">
    <location>
        <begin position="208"/>
        <end position="277"/>
    </location>
</feature>